<keyword evidence="3" id="KW-1185">Reference proteome</keyword>
<accession>A0A9P0KKE7</accession>
<comment type="caution">
    <text evidence="2">The sequence shown here is derived from an EMBL/GenBank/DDBJ whole genome shotgun (WGS) entry which is preliminary data.</text>
</comment>
<reference evidence="2" key="1">
    <citation type="submission" date="2022-03" db="EMBL/GenBank/DDBJ databases">
        <authorList>
            <person name="Sayadi A."/>
        </authorList>
    </citation>
    <scope>NUCLEOTIDE SEQUENCE</scope>
</reference>
<organism evidence="2 3">
    <name type="scientific">Acanthoscelides obtectus</name>
    <name type="common">Bean weevil</name>
    <name type="synonym">Bruchus obtectus</name>
    <dbReference type="NCBI Taxonomy" id="200917"/>
    <lineage>
        <taxon>Eukaryota</taxon>
        <taxon>Metazoa</taxon>
        <taxon>Ecdysozoa</taxon>
        <taxon>Arthropoda</taxon>
        <taxon>Hexapoda</taxon>
        <taxon>Insecta</taxon>
        <taxon>Pterygota</taxon>
        <taxon>Neoptera</taxon>
        <taxon>Endopterygota</taxon>
        <taxon>Coleoptera</taxon>
        <taxon>Polyphaga</taxon>
        <taxon>Cucujiformia</taxon>
        <taxon>Chrysomeloidea</taxon>
        <taxon>Chrysomelidae</taxon>
        <taxon>Bruchinae</taxon>
        <taxon>Bruchini</taxon>
        <taxon>Acanthoscelides</taxon>
    </lineage>
</organism>
<evidence type="ECO:0000256" key="1">
    <source>
        <dbReference type="SAM" id="MobiDB-lite"/>
    </source>
</evidence>
<name>A0A9P0KKE7_ACAOB</name>
<feature type="region of interest" description="Disordered" evidence="1">
    <location>
        <begin position="1"/>
        <end position="25"/>
    </location>
</feature>
<dbReference type="AlphaFoldDB" id="A0A9P0KKE7"/>
<evidence type="ECO:0000313" key="2">
    <source>
        <dbReference type="EMBL" id="CAH1972484.1"/>
    </source>
</evidence>
<dbReference type="EMBL" id="CAKOFQ010006799">
    <property type="protein sequence ID" value="CAH1972484.1"/>
    <property type="molecule type" value="Genomic_DNA"/>
</dbReference>
<dbReference type="Proteomes" id="UP001152888">
    <property type="component" value="Unassembled WGS sequence"/>
</dbReference>
<feature type="compositionally biased region" description="Gly residues" evidence="1">
    <location>
        <begin position="1"/>
        <end position="10"/>
    </location>
</feature>
<gene>
    <name evidence="2" type="ORF">ACAOBT_LOCUS10031</name>
</gene>
<sequence>MRKELSGGGNEAEAENMGPLTQMSSEQKTIEKLMLIIDGQARQIRDLMETIKDQTAKIDSLTAQVVE</sequence>
<proteinExistence type="predicted"/>
<dbReference type="OrthoDB" id="6762088at2759"/>
<protein>
    <submittedName>
        <fullName evidence="2">Uncharacterized protein</fullName>
    </submittedName>
</protein>
<evidence type="ECO:0000313" key="3">
    <source>
        <dbReference type="Proteomes" id="UP001152888"/>
    </source>
</evidence>